<sequence>MPAPAAPPAAPIALGSRRELFVDRFLVAGLEGAELRLATPLDAGPALAFDRPWEGAFCAYSTVLRHGGRWLLYYRGVPSSGPDGRAAEVTCVAESADGRTFTRPELGLFAMAGAPRNNVVLANAAPFSHNFSPFVDTCPGVGAGPALKAIAGVHSSGLHGFVSADGFRWTPVQAGPVLPSPKEFTFDSQNVAFYSEHERKYVLYYRTWQEIGGTKYRWVSRAVSEDFVHWTTEGPVDYGGAPPEHLYTNQTSPYFRAPHIYAGICARFFPGRQVLTEAQARAVQVDPQYFQDCSDAVLVTSRGGRSFSRTFLDAFLRPGLGLQNWVSRSNYPALNLAQTGPAEMSFYVNRDYGQPTAHLRRYALRLDGFASLHAGYGGGTMLTHPVTFTGHRLALNYATSAAGSVRVELLDGDRQALPGFGLADAAELIGDEIEGYARWKQGVGVGAAQGRVVRLRFHLKDADVYSFGFLG</sequence>
<proteinExistence type="predicted"/>
<dbReference type="Gene3D" id="2.115.10.20">
    <property type="entry name" value="Glycosyl hydrolase domain, family 43"/>
    <property type="match status" value="2"/>
</dbReference>
<gene>
    <name evidence="1" type="ORF">IRI77_37610</name>
</gene>
<dbReference type="SUPFAM" id="SSF75005">
    <property type="entry name" value="Arabinanase/levansucrase/invertase"/>
    <property type="match status" value="2"/>
</dbReference>
<name>A0A7S7SQ63_PALFE</name>
<evidence type="ECO:0008006" key="3">
    <source>
        <dbReference type="Google" id="ProtNLM"/>
    </source>
</evidence>
<evidence type="ECO:0000313" key="2">
    <source>
        <dbReference type="Proteomes" id="UP000593892"/>
    </source>
</evidence>
<accession>A0A7S7SQ63</accession>
<dbReference type="InterPro" id="IPR023296">
    <property type="entry name" value="Glyco_hydro_beta-prop_sf"/>
</dbReference>
<dbReference type="EMBL" id="CP063849">
    <property type="protein sequence ID" value="QOY92286.1"/>
    <property type="molecule type" value="Genomic_DNA"/>
</dbReference>
<evidence type="ECO:0000313" key="1">
    <source>
        <dbReference type="EMBL" id="QOY92286.1"/>
    </source>
</evidence>
<dbReference type="KEGG" id="pfer:IRI77_37610"/>
<organism evidence="1 2">
    <name type="scientific">Paludibaculum fermentans</name>
    <dbReference type="NCBI Taxonomy" id="1473598"/>
    <lineage>
        <taxon>Bacteria</taxon>
        <taxon>Pseudomonadati</taxon>
        <taxon>Acidobacteriota</taxon>
        <taxon>Terriglobia</taxon>
        <taxon>Bryobacterales</taxon>
        <taxon>Bryobacteraceae</taxon>
        <taxon>Paludibaculum</taxon>
    </lineage>
</organism>
<dbReference type="AlphaFoldDB" id="A0A7S7SQ63"/>
<protein>
    <recommendedName>
        <fullName evidence="3">Glycosyl hydrolase family 32 N-terminal domain-containing protein</fullName>
    </recommendedName>
</protein>
<keyword evidence="2" id="KW-1185">Reference proteome</keyword>
<reference evidence="1 2" key="1">
    <citation type="submission" date="2020-10" db="EMBL/GenBank/DDBJ databases">
        <title>Complete genome sequence of Paludibaculum fermentans P105T, a facultatively anaerobic acidobacterium capable of dissimilatory Fe(III) reduction.</title>
        <authorList>
            <person name="Dedysh S.N."/>
            <person name="Beletsky A.V."/>
            <person name="Kulichevskaya I.S."/>
            <person name="Mardanov A.V."/>
            <person name="Ravin N.V."/>
        </authorList>
    </citation>
    <scope>NUCLEOTIDE SEQUENCE [LARGE SCALE GENOMIC DNA]</scope>
    <source>
        <strain evidence="1 2">P105</strain>
    </source>
</reference>
<dbReference type="Proteomes" id="UP000593892">
    <property type="component" value="Chromosome"/>
</dbReference>